<feature type="domain" description="ABC transporter" evidence="5">
    <location>
        <begin position="298"/>
        <end position="533"/>
    </location>
</feature>
<reference evidence="6 7" key="2">
    <citation type="submission" date="2019-01" db="EMBL/GenBank/DDBJ databases">
        <authorList>
            <person name="Li Y."/>
        </authorList>
    </citation>
    <scope>NUCLEOTIDE SEQUENCE [LARGE SCALE GENOMIC DNA]</scope>
    <source>
        <strain evidence="6 7">D19-10-3-21</strain>
    </source>
</reference>
<dbReference type="InterPro" id="IPR003593">
    <property type="entry name" value="AAA+_ATPase"/>
</dbReference>
<dbReference type="PROSITE" id="PS50893">
    <property type="entry name" value="ABC_TRANSPORTER_2"/>
    <property type="match status" value="2"/>
</dbReference>
<dbReference type="EMBL" id="SAUX01000019">
    <property type="protein sequence ID" value="RWR27711.1"/>
    <property type="molecule type" value="Genomic_DNA"/>
</dbReference>
<gene>
    <name evidence="6" type="ORF">D2T31_15870</name>
</gene>
<feature type="domain" description="ABC transporter" evidence="5">
    <location>
        <begin position="11"/>
        <end position="257"/>
    </location>
</feature>
<dbReference type="InterPro" id="IPR017871">
    <property type="entry name" value="ABC_transporter-like_CS"/>
</dbReference>
<dbReference type="GO" id="GO:0015833">
    <property type="term" value="P:peptide transport"/>
    <property type="evidence" value="ECO:0007669"/>
    <property type="project" value="InterPro"/>
</dbReference>
<dbReference type="InterPro" id="IPR050319">
    <property type="entry name" value="ABC_transp_ATP-bind"/>
</dbReference>
<dbReference type="AlphaFoldDB" id="A0A443K4L7"/>
<sequence length="558" mass="61066">MTEPTTGIPVLRYRNAAIRLDGRQLVEGVDLDVHRNEIVALVGESGSGKTLTALSTMGLLPGGAGFSADTAWLNGHDLRGRSWEGWREIRGSEVGIVFQEPLSSLNPVLTIGDQIGEVLWYKRGLSRTARRTAATDLLARMGLARPAGLLDEYPHQLSGGMRQRVMLAIAMAGEPSLLIADEPTTALDNSVQAQVLELIVETASETGVGVLFITHDLSVVAQVADRVTVMRHGKIVESAGVHDLFARPRAEYTRRLISLAPHVPAVVHHPELARIPEATPREQAVPLLQLRGIRKSYERTSGIWRKAGRTLALDDISLTLNEGETLGLVGESGSGKSSLARIITGLSRLDAGQALFEGRDLFGPEQARRSDVQMVFQDPFSSLNPRMRVGEIVTEPLRAQTGLSRAARREEAVRLLQTVGLIPEMAYRLPHELSGGQRQRVGIARALSIRPRLLICDEPVSALDVSVQAEILALLQRLRQEFRLTTIFIAHGLDSVYAVSDRIAVLQKGRLVEEGPRDAVFGFPKAEYTRTLLSAILDSDPNQSRFRRPGPLSDECRQ</sequence>
<evidence type="ECO:0000256" key="1">
    <source>
        <dbReference type="ARBA" id="ARBA00004417"/>
    </source>
</evidence>
<evidence type="ECO:0000256" key="2">
    <source>
        <dbReference type="ARBA" id="ARBA00022448"/>
    </source>
</evidence>
<dbReference type="RefSeq" id="WP_128238110.1">
    <property type="nucleotide sequence ID" value="NZ_SAUX01000019.1"/>
</dbReference>
<evidence type="ECO:0000313" key="6">
    <source>
        <dbReference type="EMBL" id="RWR27711.1"/>
    </source>
</evidence>
<proteinExistence type="predicted"/>
<dbReference type="PANTHER" id="PTHR43776">
    <property type="entry name" value="TRANSPORT ATP-BINDING PROTEIN"/>
    <property type="match status" value="1"/>
</dbReference>
<dbReference type="OrthoDB" id="9802264at2"/>
<dbReference type="GO" id="GO:0055085">
    <property type="term" value="P:transmembrane transport"/>
    <property type="evidence" value="ECO:0007669"/>
    <property type="project" value="UniProtKB-ARBA"/>
</dbReference>
<comment type="subcellular location">
    <subcellularLocation>
        <location evidence="1">Cell inner membrane</location>
        <topology evidence="1">Peripheral membrane protein</topology>
    </subcellularLocation>
</comment>
<dbReference type="Gene3D" id="3.40.50.300">
    <property type="entry name" value="P-loop containing nucleotide triphosphate hydrolases"/>
    <property type="match status" value="2"/>
</dbReference>
<dbReference type="NCBIfam" id="NF008453">
    <property type="entry name" value="PRK11308.1"/>
    <property type="match status" value="2"/>
</dbReference>
<dbReference type="SMART" id="SM00382">
    <property type="entry name" value="AAA"/>
    <property type="match status" value="2"/>
</dbReference>
<dbReference type="PROSITE" id="PS00211">
    <property type="entry name" value="ABC_TRANSPORTER_1"/>
    <property type="match status" value="2"/>
</dbReference>
<evidence type="ECO:0000256" key="4">
    <source>
        <dbReference type="ARBA" id="ARBA00022840"/>
    </source>
</evidence>
<dbReference type="CDD" id="cd03257">
    <property type="entry name" value="ABC_NikE_OppD_transporters"/>
    <property type="match status" value="2"/>
</dbReference>
<dbReference type="Proteomes" id="UP000285295">
    <property type="component" value="Unassembled WGS sequence"/>
</dbReference>
<organism evidence="6 7">
    <name type="scientific">Paenirhodobacter populi</name>
    <dbReference type="NCBI Taxonomy" id="2306993"/>
    <lineage>
        <taxon>Bacteria</taxon>
        <taxon>Pseudomonadati</taxon>
        <taxon>Pseudomonadota</taxon>
        <taxon>Alphaproteobacteria</taxon>
        <taxon>Rhodobacterales</taxon>
        <taxon>Rhodobacter group</taxon>
        <taxon>Paenirhodobacter</taxon>
    </lineage>
</organism>
<reference evidence="6 7" key="1">
    <citation type="submission" date="2019-01" db="EMBL/GenBank/DDBJ databases">
        <title>Sinorhodobacter populi sp. nov. isolated from the symptomatic bark tissue of Populus euramericana canker.</title>
        <authorList>
            <person name="Xu G."/>
        </authorList>
    </citation>
    <scope>NUCLEOTIDE SEQUENCE [LARGE SCALE GENOMIC DNA]</scope>
    <source>
        <strain evidence="6 7">D19-10-3-21</strain>
    </source>
</reference>
<dbReference type="InterPro" id="IPR003439">
    <property type="entry name" value="ABC_transporter-like_ATP-bd"/>
</dbReference>
<keyword evidence="3" id="KW-0547">Nucleotide-binding</keyword>
<dbReference type="InterPro" id="IPR013563">
    <property type="entry name" value="Oligopep_ABC_C"/>
</dbReference>
<protein>
    <submittedName>
        <fullName evidence="6">ABC transporter ATP-binding protein</fullName>
    </submittedName>
</protein>
<keyword evidence="4 6" id="KW-0067">ATP-binding</keyword>
<evidence type="ECO:0000256" key="3">
    <source>
        <dbReference type="ARBA" id="ARBA00022741"/>
    </source>
</evidence>
<dbReference type="GO" id="GO:0016887">
    <property type="term" value="F:ATP hydrolysis activity"/>
    <property type="evidence" value="ECO:0007669"/>
    <property type="project" value="InterPro"/>
</dbReference>
<dbReference type="NCBIfam" id="NF007739">
    <property type="entry name" value="PRK10419.1"/>
    <property type="match status" value="2"/>
</dbReference>
<dbReference type="SUPFAM" id="SSF52540">
    <property type="entry name" value="P-loop containing nucleoside triphosphate hydrolases"/>
    <property type="match status" value="2"/>
</dbReference>
<dbReference type="Pfam" id="PF08352">
    <property type="entry name" value="oligo_HPY"/>
    <property type="match status" value="1"/>
</dbReference>
<name>A0A443K4L7_9RHOB</name>
<dbReference type="Pfam" id="PF00005">
    <property type="entry name" value="ABC_tran"/>
    <property type="match status" value="2"/>
</dbReference>
<comment type="caution">
    <text evidence="6">The sequence shown here is derived from an EMBL/GenBank/DDBJ whole genome shotgun (WGS) entry which is preliminary data.</text>
</comment>
<accession>A0A443K4L7</accession>
<evidence type="ECO:0000259" key="5">
    <source>
        <dbReference type="PROSITE" id="PS50893"/>
    </source>
</evidence>
<dbReference type="GO" id="GO:0005886">
    <property type="term" value="C:plasma membrane"/>
    <property type="evidence" value="ECO:0007669"/>
    <property type="project" value="UniProtKB-SubCell"/>
</dbReference>
<dbReference type="InterPro" id="IPR027417">
    <property type="entry name" value="P-loop_NTPase"/>
</dbReference>
<keyword evidence="2" id="KW-0813">Transport</keyword>
<evidence type="ECO:0000313" key="7">
    <source>
        <dbReference type="Proteomes" id="UP000285295"/>
    </source>
</evidence>
<dbReference type="GO" id="GO:0005524">
    <property type="term" value="F:ATP binding"/>
    <property type="evidence" value="ECO:0007669"/>
    <property type="project" value="UniProtKB-KW"/>
</dbReference>